<evidence type="ECO:0000259" key="7">
    <source>
        <dbReference type="Pfam" id="PF06271"/>
    </source>
</evidence>
<dbReference type="PANTHER" id="PTHR38480:SF1">
    <property type="entry name" value="SLR0254 PROTEIN"/>
    <property type="match status" value="1"/>
</dbReference>
<evidence type="ECO:0000256" key="4">
    <source>
        <dbReference type="ARBA" id="ARBA00023136"/>
    </source>
</evidence>
<evidence type="ECO:0000256" key="2">
    <source>
        <dbReference type="ARBA" id="ARBA00022692"/>
    </source>
</evidence>
<dbReference type="GO" id="GO:0016020">
    <property type="term" value="C:membrane"/>
    <property type="evidence" value="ECO:0007669"/>
    <property type="project" value="UniProtKB-SubCell"/>
</dbReference>
<evidence type="ECO:0000256" key="3">
    <source>
        <dbReference type="ARBA" id="ARBA00022989"/>
    </source>
</evidence>
<evidence type="ECO:0000256" key="1">
    <source>
        <dbReference type="ARBA" id="ARBA00004141"/>
    </source>
</evidence>
<reference evidence="9" key="1">
    <citation type="submission" date="2018-02" db="EMBL/GenBank/DDBJ databases">
        <authorList>
            <person name="Hausmann B."/>
        </authorList>
    </citation>
    <scope>NUCLEOTIDE SEQUENCE [LARGE SCALE GENOMIC DNA]</scope>
    <source>
        <strain evidence="9">Peat soil MAG SbA5</strain>
    </source>
</reference>
<dbReference type="Proteomes" id="UP000239735">
    <property type="component" value="Unassembled WGS sequence"/>
</dbReference>
<organism evidence="8 9">
    <name type="scientific">Candidatus Sulfuritelmatomonas gaucii</name>
    <dbReference type="NCBI Taxonomy" id="2043161"/>
    <lineage>
        <taxon>Bacteria</taxon>
        <taxon>Pseudomonadati</taxon>
        <taxon>Acidobacteriota</taxon>
        <taxon>Terriglobia</taxon>
        <taxon>Terriglobales</taxon>
        <taxon>Acidobacteriaceae</taxon>
        <taxon>Candidatus Sulfuritelmatomonas</taxon>
    </lineage>
</organism>
<feature type="transmembrane region" description="Helical" evidence="6">
    <location>
        <begin position="67"/>
        <end position="86"/>
    </location>
</feature>
<feature type="region of interest" description="Disordered" evidence="5">
    <location>
        <begin position="169"/>
        <end position="213"/>
    </location>
</feature>
<keyword evidence="4 6" id="KW-0472">Membrane</keyword>
<accession>A0A2N9LNW4</accession>
<dbReference type="Pfam" id="PF06271">
    <property type="entry name" value="RDD"/>
    <property type="match status" value="1"/>
</dbReference>
<dbReference type="PANTHER" id="PTHR38480">
    <property type="entry name" value="SLR0254 PROTEIN"/>
    <property type="match status" value="1"/>
</dbReference>
<keyword evidence="2 6" id="KW-0812">Transmembrane</keyword>
<dbReference type="InterPro" id="IPR010432">
    <property type="entry name" value="RDD"/>
</dbReference>
<keyword evidence="3 6" id="KW-1133">Transmembrane helix</keyword>
<proteinExistence type="predicted"/>
<evidence type="ECO:0000313" key="9">
    <source>
        <dbReference type="Proteomes" id="UP000239735"/>
    </source>
</evidence>
<feature type="transmembrane region" description="Helical" evidence="6">
    <location>
        <begin position="36"/>
        <end position="60"/>
    </location>
</feature>
<sequence length="300" mass="32372">MEPVGDQLNIETPELVSIELPLAGVGSRFIAILIDYLIWGAAFVLLAVIAAIIIPALHFFGGVSANWAAGIFFLIVFLLQWGYFALFEAFDHGRTPGKIVAKIRVIHQSGRGINFVEALARNLVRFVDYLPGFYAVGVIAIFISKRNQRLGDMVAGSLVVRDREVDAPRWSQNSGRPLSLYSPAAAQPVPPGSPQSRGPQEAAFASWGGQTSSGPWGAPPHLRVVLPAPALAKLSASDLEVLEGFFARRLDMDLTTRAALASRIAQALCAKSGLTIPPDTSIETFLEAVAHQFRELGRMS</sequence>
<comment type="subcellular location">
    <subcellularLocation>
        <location evidence="1">Membrane</location>
        <topology evidence="1">Multi-pass membrane protein</topology>
    </subcellularLocation>
</comment>
<gene>
    <name evidence="8" type="ORF">SBA5_470060</name>
</gene>
<dbReference type="EMBL" id="OKRB01000105">
    <property type="protein sequence ID" value="SPE24939.1"/>
    <property type="molecule type" value="Genomic_DNA"/>
</dbReference>
<feature type="transmembrane region" description="Helical" evidence="6">
    <location>
        <begin position="126"/>
        <end position="143"/>
    </location>
</feature>
<evidence type="ECO:0000256" key="6">
    <source>
        <dbReference type="SAM" id="Phobius"/>
    </source>
</evidence>
<feature type="domain" description="RDD" evidence="7">
    <location>
        <begin position="22"/>
        <end position="156"/>
    </location>
</feature>
<dbReference type="AlphaFoldDB" id="A0A2N9LNW4"/>
<name>A0A2N9LNW4_9BACT</name>
<protein>
    <submittedName>
        <fullName evidence="8">RDD domain containing protein</fullName>
    </submittedName>
</protein>
<evidence type="ECO:0000256" key="5">
    <source>
        <dbReference type="SAM" id="MobiDB-lite"/>
    </source>
</evidence>
<evidence type="ECO:0000313" key="8">
    <source>
        <dbReference type="EMBL" id="SPE24939.1"/>
    </source>
</evidence>